<dbReference type="EMBL" id="MN738871">
    <property type="protein sequence ID" value="QHT29211.1"/>
    <property type="molecule type" value="Genomic_DNA"/>
</dbReference>
<evidence type="ECO:0000256" key="9">
    <source>
        <dbReference type="ARBA" id="ARBA00022722"/>
    </source>
</evidence>
<dbReference type="Pfam" id="PF01351">
    <property type="entry name" value="RNase_HII"/>
    <property type="match status" value="1"/>
</dbReference>
<keyword evidence="12" id="KW-0378">Hydrolase</keyword>
<dbReference type="InterPro" id="IPR001352">
    <property type="entry name" value="RNase_HII/HIII"/>
</dbReference>
<protein>
    <recommendedName>
        <fullName evidence="7">Ribonuclease HII</fullName>
        <ecNumber evidence="6">3.1.26.4</ecNumber>
    </recommendedName>
</protein>
<reference evidence="15" key="1">
    <citation type="journal article" date="2020" name="Nature">
        <title>Giant virus diversity and host interactions through global metagenomics.</title>
        <authorList>
            <person name="Schulz F."/>
            <person name="Roux S."/>
            <person name="Paez-Espino D."/>
            <person name="Jungbluth S."/>
            <person name="Walsh D.A."/>
            <person name="Denef V.J."/>
            <person name="McMahon K.D."/>
            <person name="Konstantinidis K.T."/>
            <person name="Eloe-Fadrosh E.A."/>
            <person name="Kyrpides N.C."/>
            <person name="Woyke T."/>
        </authorList>
    </citation>
    <scope>NUCLEOTIDE SEQUENCE</scope>
    <source>
        <strain evidence="15">GVMAG-M-3300001351-8</strain>
    </source>
</reference>
<keyword evidence="8" id="KW-0963">Cytoplasm</keyword>
<evidence type="ECO:0000256" key="5">
    <source>
        <dbReference type="ARBA" id="ARBA00007383"/>
    </source>
</evidence>
<comment type="cofactor">
    <cofactor evidence="2">
        <name>Mn(2+)</name>
        <dbReference type="ChEBI" id="CHEBI:29035"/>
    </cofactor>
</comment>
<dbReference type="GO" id="GO:0004523">
    <property type="term" value="F:RNA-DNA hybrid ribonuclease activity"/>
    <property type="evidence" value="ECO:0007669"/>
    <property type="project" value="UniProtKB-EC"/>
</dbReference>
<dbReference type="SUPFAM" id="SSF53098">
    <property type="entry name" value="Ribonuclease H-like"/>
    <property type="match status" value="1"/>
</dbReference>
<evidence type="ECO:0000256" key="4">
    <source>
        <dbReference type="ARBA" id="ARBA00004496"/>
    </source>
</evidence>
<dbReference type="GO" id="GO:0046872">
    <property type="term" value="F:metal ion binding"/>
    <property type="evidence" value="ECO:0007669"/>
    <property type="project" value="UniProtKB-KW"/>
</dbReference>
<evidence type="ECO:0000256" key="12">
    <source>
        <dbReference type="ARBA" id="ARBA00022801"/>
    </source>
</evidence>
<evidence type="ECO:0000256" key="13">
    <source>
        <dbReference type="ARBA" id="ARBA00023211"/>
    </source>
</evidence>
<evidence type="ECO:0000256" key="7">
    <source>
        <dbReference type="ARBA" id="ARBA00019179"/>
    </source>
</evidence>
<evidence type="ECO:0000256" key="3">
    <source>
        <dbReference type="ARBA" id="ARBA00001946"/>
    </source>
</evidence>
<dbReference type="EC" id="3.1.26.4" evidence="6"/>
<evidence type="ECO:0000256" key="6">
    <source>
        <dbReference type="ARBA" id="ARBA00012180"/>
    </source>
</evidence>
<evidence type="ECO:0000313" key="15">
    <source>
        <dbReference type="EMBL" id="QHT29211.1"/>
    </source>
</evidence>
<comment type="similarity">
    <text evidence="5">Belongs to the RNase HII family.</text>
</comment>
<dbReference type="AlphaFoldDB" id="A0A6C0EKM4"/>
<evidence type="ECO:0000256" key="11">
    <source>
        <dbReference type="ARBA" id="ARBA00022759"/>
    </source>
</evidence>
<keyword evidence="9" id="KW-0540">Nuclease</keyword>
<dbReference type="NCBIfam" id="NF000595">
    <property type="entry name" value="PRK00015.1-3"/>
    <property type="match status" value="1"/>
</dbReference>
<dbReference type="PANTHER" id="PTHR10954">
    <property type="entry name" value="RIBONUCLEASE H2 SUBUNIT A"/>
    <property type="match status" value="1"/>
</dbReference>
<dbReference type="Gene3D" id="3.30.420.10">
    <property type="entry name" value="Ribonuclease H-like superfamily/Ribonuclease H"/>
    <property type="match status" value="1"/>
</dbReference>
<dbReference type="GO" id="GO:0006298">
    <property type="term" value="P:mismatch repair"/>
    <property type="evidence" value="ECO:0007669"/>
    <property type="project" value="TreeGrafter"/>
</dbReference>
<feature type="domain" description="RNase H type-2" evidence="14">
    <location>
        <begin position="11"/>
        <end position="207"/>
    </location>
</feature>
<keyword evidence="10" id="KW-0479">Metal-binding</keyword>
<keyword evidence="13" id="KW-0464">Manganese</keyword>
<dbReference type="GO" id="GO:0005737">
    <property type="term" value="C:cytoplasm"/>
    <property type="evidence" value="ECO:0007669"/>
    <property type="project" value="UniProtKB-SubCell"/>
</dbReference>
<evidence type="ECO:0000256" key="2">
    <source>
        <dbReference type="ARBA" id="ARBA00001936"/>
    </source>
</evidence>
<accession>A0A6C0EKM4</accession>
<evidence type="ECO:0000256" key="8">
    <source>
        <dbReference type="ARBA" id="ARBA00022490"/>
    </source>
</evidence>
<dbReference type="InterPro" id="IPR024567">
    <property type="entry name" value="RNase_HII/HIII_dom"/>
</dbReference>
<keyword evidence="11" id="KW-0255">Endonuclease</keyword>
<evidence type="ECO:0000259" key="14">
    <source>
        <dbReference type="PROSITE" id="PS51975"/>
    </source>
</evidence>
<evidence type="ECO:0000256" key="10">
    <source>
        <dbReference type="ARBA" id="ARBA00022723"/>
    </source>
</evidence>
<comment type="subcellular location">
    <subcellularLocation>
        <location evidence="4">Cytoplasm</location>
    </subcellularLocation>
</comment>
<proteinExistence type="inferred from homology"/>
<dbReference type="InterPro" id="IPR012337">
    <property type="entry name" value="RNaseH-like_sf"/>
</dbReference>
<organism evidence="15">
    <name type="scientific">viral metagenome</name>
    <dbReference type="NCBI Taxonomy" id="1070528"/>
    <lineage>
        <taxon>unclassified sequences</taxon>
        <taxon>metagenomes</taxon>
        <taxon>organismal metagenomes</taxon>
    </lineage>
</organism>
<comment type="catalytic activity">
    <reaction evidence="1">
        <text>Endonucleolytic cleavage to 5'-phosphomonoester.</text>
        <dbReference type="EC" id="3.1.26.4"/>
    </reaction>
</comment>
<sequence>MKLYFDDDTHITEVGIDEAGRGCLSGRVYAAGVILPRSFPDDKYKEIKDSKKLSKKKRLELRDYIEKVALSYSVQYYEAEEIDRINILNATLNTMHLVVKNLKIKPDLILVDGNRWNMYSDEEGNVIPNQLVTKGDNLYYSIAAASILAKVYHDEYVQKLCEENPDLNKYDWLNNMCYGTQKHRDAIEKYGISKYHRKTFGICKKFS</sequence>
<dbReference type="GO" id="GO:0043137">
    <property type="term" value="P:DNA replication, removal of RNA primer"/>
    <property type="evidence" value="ECO:0007669"/>
    <property type="project" value="TreeGrafter"/>
</dbReference>
<dbReference type="PROSITE" id="PS51975">
    <property type="entry name" value="RNASE_H_2"/>
    <property type="match status" value="1"/>
</dbReference>
<dbReference type="InterPro" id="IPR022898">
    <property type="entry name" value="RNase_HII"/>
</dbReference>
<comment type="cofactor">
    <cofactor evidence="3">
        <name>Mg(2+)</name>
        <dbReference type="ChEBI" id="CHEBI:18420"/>
    </cofactor>
</comment>
<dbReference type="PANTHER" id="PTHR10954:SF18">
    <property type="entry name" value="RIBONUCLEASE HII"/>
    <property type="match status" value="1"/>
</dbReference>
<name>A0A6C0EKM4_9ZZZZ</name>
<dbReference type="CDD" id="cd07182">
    <property type="entry name" value="RNase_HII_bacteria_HII_like"/>
    <property type="match status" value="1"/>
</dbReference>
<evidence type="ECO:0000256" key="1">
    <source>
        <dbReference type="ARBA" id="ARBA00000077"/>
    </source>
</evidence>
<dbReference type="InterPro" id="IPR036397">
    <property type="entry name" value="RNaseH_sf"/>
</dbReference>
<dbReference type="GO" id="GO:0003723">
    <property type="term" value="F:RNA binding"/>
    <property type="evidence" value="ECO:0007669"/>
    <property type="project" value="InterPro"/>
</dbReference>
<dbReference type="GO" id="GO:0032299">
    <property type="term" value="C:ribonuclease H2 complex"/>
    <property type="evidence" value="ECO:0007669"/>
    <property type="project" value="TreeGrafter"/>
</dbReference>